<comment type="caution">
    <text evidence="2">The sequence shown here is derived from an EMBL/GenBank/DDBJ whole genome shotgun (WGS) entry which is preliminary data.</text>
</comment>
<evidence type="ECO:0000313" key="2">
    <source>
        <dbReference type="EMBL" id="GHI61335.1"/>
    </source>
</evidence>
<sequence>MTITFTGDEPGPYVTHAPTRRPRTGRGLPGPAGDGVRPPFAALRTDLFRTDALRRDGLRTDAPRTLGDATGGPEAPGGRETAPAPLGSVAGAIPATYFLHDRPGPADLRPLAPALELLMRHASAVDELAALRGQFACYARRLGPRAVAQAAHGLPAVLEDAGGDTGDASGALRLLAAVLRPPALTAGTTSGLALDLPVRLLDDAFGFGAIVRFEDIDCPRALVHAPTRRFLREVGLPEEAVRLSLETDAPLQTLTEYLADDPMGDLAGCSTDDTDAGDRTGRRLPANADRLIRLGRLHEDTSLLVDGATGAVLCWSEQDPAPRPVSTDLSTLALTLWLIRRERALDAVHRLTEACDRLTENMGRSLAAVEPGACDPTPAPGFPTDGGPNA</sequence>
<dbReference type="EMBL" id="BNEB01000003">
    <property type="protein sequence ID" value="GHI61335.1"/>
    <property type="molecule type" value="Genomic_DNA"/>
</dbReference>
<gene>
    <name evidence="2" type="ORF">Saso_29850</name>
</gene>
<feature type="region of interest" description="Disordered" evidence="1">
    <location>
        <begin position="54"/>
        <end position="86"/>
    </location>
</feature>
<dbReference type="InterPro" id="IPR025851">
    <property type="entry name" value="SUKH-4"/>
</dbReference>
<dbReference type="Proteomes" id="UP000649259">
    <property type="component" value="Unassembled WGS sequence"/>
</dbReference>
<name>A0ABQ3RZW9_9ACTN</name>
<protein>
    <submittedName>
        <fullName evidence="2">Uncharacterized protein</fullName>
    </submittedName>
</protein>
<keyword evidence="3" id="KW-1185">Reference proteome</keyword>
<dbReference type="Pfam" id="PF14435">
    <property type="entry name" value="SUKH-4"/>
    <property type="match status" value="1"/>
</dbReference>
<organism evidence="2 3">
    <name type="scientific">Streptomyces asoensis</name>
    <dbReference type="NCBI Taxonomy" id="249586"/>
    <lineage>
        <taxon>Bacteria</taxon>
        <taxon>Bacillati</taxon>
        <taxon>Actinomycetota</taxon>
        <taxon>Actinomycetes</taxon>
        <taxon>Kitasatosporales</taxon>
        <taxon>Streptomycetaceae</taxon>
        <taxon>Streptomyces</taxon>
    </lineage>
</organism>
<reference evidence="3" key="1">
    <citation type="submission" date="2023-07" db="EMBL/GenBank/DDBJ databases">
        <title>Whole genome shotgun sequence of Streptomyces cacaoi subsp. asoensis NBRC 13813.</title>
        <authorList>
            <person name="Komaki H."/>
            <person name="Tamura T."/>
        </authorList>
    </citation>
    <scope>NUCLEOTIDE SEQUENCE [LARGE SCALE GENOMIC DNA]</scope>
    <source>
        <strain evidence="3">NBRC 13813</strain>
    </source>
</reference>
<evidence type="ECO:0000256" key="1">
    <source>
        <dbReference type="SAM" id="MobiDB-lite"/>
    </source>
</evidence>
<evidence type="ECO:0000313" key="3">
    <source>
        <dbReference type="Proteomes" id="UP000649259"/>
    </source>
</evidence>
<feature type="region of interest" description="Disordered" evidence="1">
    <location>
        <begin position="369"/>
        <end position="390"/>
    </location>
</feature>
<proteinExistence type="predicted"/>
<feature type="region of interest" description="Disordered" evidence="1">
    <location>
        <begin position="1"/>
        <end position="39"/>
    </location>
</feature>
<accession>A0ABQ3RZW9</accession>